<sequence>MIMDLYNAGACSSGFGFQFSGTLLQLLGVVLRVFGVELPSPVAFPGRARSIAGVCRSVRIELDGAGWEGCWPVLCAAGTVSVARLVGFGRGEFVAKGGCLVFCVLGDALGRGRAFLRLLCRGPEIVEGALQPGCGLLDSGPAGAALGLSELPLFWEQPIQAVEEHADIGAGIVLDRKAQVVARCVLVRLRLDSETDRMVVVIGLSPARFRCGLVFDAAGLLVQPVGFLKRSFPQVVVIAVFGRVRHGIRVLE</sequence>
<evidence type="ECO:0000313" key="2">
    <source>
        <dbReference type="Proteomes" id="UP001183226"/>
    </source>
</evidence>
<comment type="caution">
    <text evidence="1">The sequence shown here is derived from an EMBL/GenBank/DDBJ whole genome shotgun (WGS) entry which is preliminary data.</text>
</comment>
<dbReference type="EMBL" id="JAVREK010000028">
    <property type="protein sequence ID" value="MDT0304698.1"/>
    <property type="molecule type" value="Genomic_DNA"/>
</dbReference>
<protein>
    <submittedName>
        <fullName evidence="1">Uncharacterized protein</fullName>
    </submittedName>
</protein>
<reference evidence="2" key="1">
    <citation type="submission" date="2023-07" db="EMBL/GenBank/DDBJ databases">
        <title>30 novel species of actinomycetes from the DSMZ collection.</title>
        <authorList>
            <person name="Nouioui I."/>
        </authorList>
    </citation>
    <scope>NUCLEOTIDE SEQUENCE [LARGE SCALE GENOMIC DNA]</scope>
    <source>
        <strain evidence="2">DSM 45055</strain>
    </source>
</reference>
<gene>
    <name evidence="1" type="ORF">RM446_21470</name>
</gene>
<proteinExistence type="predicted"/>
<dbReference type="Proteomes" id="UP001183226">
    <property type="component" value="Unassembled WGS sequence"/>
</dbReference>
<organism evidence="1 2">
    <name type="scientific">Streptomonospora wellingtoniae</name>
    <dbReference type="NCBI Taxonomy" id="3075544"/>
    <lineage>
        <taxon>Bacteria</taxon>
        <taxon>Bacillati</taxon>
        <taxon>Actinomycetota</taxon>
        <taxon>Actinomycetes</taxon>
        <taxon>Streptosporangiales</taxon>
        <taxon>Nocardiopsidaceae</taxon>
        <taxon>Streptomonospora</taxon>
    </lineage>
</organism>
<accession>A0ABU2KZL6</accession>
<name>A0ABU2KZL6_9ACTN</name>
<evidence type="ECO:0000313" key="1">
    <source>
        <dbReference type="EMBL" id="MDT0304698.1"/>
    </source>
</evidence>
<keyword evidence="2" id="KW-1185">Reference proteome</keyword>
<dbReference type="RefSeq" id="WP_311547202.1">
    <property type="nucleotide sequence ID" value="NZ_JAVREK010000028.1"/>
</dbReference>